<reference evidence="2 3" key="1">
    <citation type="submission" date="2023-10" db="EMBL/GenBank/DDBJ databases">
        <title>Genomes of two closely related lineages of the louse Polyplax serrata with different host specificities.</title>
        <authorList>
            <person name="Martinu J."/>
            <person name="Tarabai H."/>
            <person name="Stefka J."/>
            <person name="Hypsa V."/>
        </authorList>
    </citation>
    <scope>NUCLEOTIDE SEQUENCE [LARGE SCALE GENOMIC DNA]</scope>
    <source>
        <strain evidence="2">HR10_N</strain>
    </source>
</reference>
<comment type="caution">
    <text evidence="2">The sequence shown here is derived from an EMBL/GenBank/DDBJ whole genome shotgun (WGS) entry which is preliminary data.</text>
</comment>
<feature type="compositionally biased region" description="Low complexity" evidence="1">
    <location>
        <begin position="152"/>
        <end position="177"/>
    </location>
</feature>
<accession>A0AAN8XQ89</accession>
<feature type="region of interest" description="Disordered" evidence="1">
    <location>
        <begin position="147"/>
        <end position="240"/>
    </location>
</feature>
<feature type="compositionally biased region" description="Low complexity" evidence="1">
    <location>
        <begin position="189"/>
        <end position="222"/>
    </location>
</feature>
<protein>
    <submittedName>
        <fullName evidence="2">Uncharacterized protein</fullName>
    </submittedName>
</protein>
<organism evidence="2 3">
    <name type="scientific">Polyplax serrata</name>
    <name type="common">Common mouse louse</name>
    <dbReference type="NCBI Taxonomy" id="468196"/>
    <lineage>
        <taxon>Eukaryota</taxon>
        <taxon>Metazoa</taxon>
        <taxon>Ecdysozoa</taxon>
        <taxon>Arthropoda</taxon>
        <taxon>Hexapoda</taxon>
        <taxon>Insecta</taxon>
        <taxon>Pterygota</taxon>
        <taxon>Neoptera</taxon>
        <taxon>Paraneoptera</taxon>
        <taxon>Psocodea</taxon>
        <taxon>Troctomorpha</taxon>
        <taxon>Phthiraptera</taxon>
        <taxon>Anoplura</taxon>
        <taxon>Polyplacidae</taxon>
        <taxon>Polyplax</taxon>
    </lineage>
</organism>
<gene>
    <name evidence="2" type="ORF">RUM43_001435</name>
</gene>
<dbReference type="AlphaFoldDB" id="A0AAN8XQ89"/>
<dbReference type="Proteomes" id="UP001372834">
    <property type="component" value="Unassembled WGS sequence"/>
</dbReference>
<evidence type="ECO:0000313" key="3">
    <source>
        <dbReference type="Proteomes" id="UP001372834"/>
    </source>
</evidence>
<sequence>MDDEIQETVESILGKGVKVVDCEKKSSIREEEVLLINGCPIPLEGEDGVAIREALIHGNVPNCDLLNQILIRAGILKAPVRLETSLSVKSSVVTREEVTVAKGGQIVDERTRETKEDNFYTSNTSEVWEPVGYEALPNNKRGGIKIIEGYPNSGSNSTFRSSSSSSSANQTQPSTSTDSAFFPSDTHQHSSSTNRHQSSSRGPNRTNSSTSADSANSTNSFARDSDFLPPHVNASSSPFIPNCSRKPYIPGLNNSNSTVTTTRTVIDPYGNERKSTTVEKTRNECNNVESLRNQNGNGGSVNQVVNGISKMRLDGYQGPVQNVRAFSSNLN</sequence>
<dbReference type="EMBL" id="JAWJWE010000001">
    <property type="protein sequence ID" value="KAK6645159.1"/>
    <property type="molecule type" value="Genomic_DNA"/>
</dbReference>
<evidence type="ECO:0000256" key="1">
    <source>
        <dbReference type="SAM" id="MobiDB-lite"/>
    </source>
</evidence>
<proteinExistence type="predicted"/>
<evidence type="ECO:0000313" key="2">
    <source>
        <dbReference type="EMBL" id="KAK6645159.1"/>
    </source>
</evidence>
<name>A0AAN8XQ89_POLSC</name>